<name>A0A934J450_9BACL</name>
<dbReference type="InterPro" id="IPR036286">
    <property type="entry name" value="LexA/Signal_pep-like_sf"/>
</dbReference>
<feature type="domain" description="Peptidase S24/S26A/S26B/S26C" evidence="1">
    <location>
        <begin position="151"/>
        <end position="228"/>
    </location>
</feature>
<evidence type="ECO:0000313" key="2">
    <source>
        <dbReference type="EMBL" id="MBJ6361309.1"/>
    </source>
</evidence>
<keyword evidence="3" id="KW-1185">Reference proteome</keyword>
<dbReference type="GO" id="GO:0003677">
    <property type="term" value="F:DNA binding"/>
    <property type="evidence" value="ECO:0007669"/>
    <property type="project" value="InterPro"/>
</dbReference>
<dbReference type="CDD" id="cd06529">
    <property type="entry name" value="S24_LexA-like"/>
    <property type="match status" value="1"/>
</dbReference>
<comment type="caution">
    <text evidence="2">The sequence shown here is derived from an EMBL/GenBank/DDBJ whole genome shotgun (WGS) entry which is preliminary data.</text>
</comment>
<dbReference type="Gene3D" id="2.10.109.10">
    <property type="entry name" value="Umud Fragment, subunit A"/>
    <property type="match status" value="1"/>
</dbReference>
<gene>
    <name evidence="2" type="ORF">JFN88_08305</name>
</gene>
<dbReference type="EMBL" id="JAELUP010000024">
    <property type="protein sequence ID" value="MBJ6361309.1"/>
    <property type="molecule type" value="Genomic_DNA"/>
</dbReference>
<dbReference type="Pfam" id="PF00717">
    <property type="entry name" value="Peptidase_S24"/>
    <property type="match status" value="1"/>
</dbReference>
<dbReference type="InterPro" id="IPR039418">
    <property type="entry name" value="LexA-like"/>
</dbReference>
<dbReference type="RefSeq" id="WP_199018861.1">
    <property type="nucleotide sequence ID" value="NZ_JAELUP010000024.1"/>
</dbReference>
<dbReference type="Gene3D" id="1.10.260.40">
    <property type="entry name" value="lambda repressor-like DNA-binding domains"/>
    <property type="match status" value="1"/>
</dbReference>
<proteinExistence type="predicted"/>
<accession>A0A934J450</accession>
<dbReference type="InterPro" id="IPR001387">
    <property type="entry name" value="Cro/C1-type_HTH"/>
</dbReference>
<reference evidence="2" key="1">
    <citation type="submission" date="2020-12" db="EMBL/GenBank/DDBJ databases">
        <authorList>
            <person name="Huq M.A."/>
        </authorList>
    </citation>
    <scope>NUCLEOTIDE SEQUENCE</scope>
    <source>
        <strain evidence="2">MAHUQ-46</strain>
    </source>
</reference>
<evidence type="ECO:0000313" key="3">
    <source>
        <dbReference type="Proteomes" id="UP000640274"/>
    </source>
</evidence>
<dbReference type="CDD" id="cd00093">
    <property type="entry name" value="HTH_XRE"/>
    <property type="match status" value="1"/>
</dbReference>
<dbReference type="SUPFAM" id="SSF51306">
    <property type="entry name" value="LexA/Signal peptidase"/>
    <property type="match status" value="1"/>
</dbReference>
<dbReference type="InterPro" id="IPR010982">
    <property type="entry name" value="Lambda_DNA-bd_dom_sf"/>
</dbReference>
<protein>
    <submittedName>
        <fullName evidence="2">LexA family transcriptional regulator</fullName>
    </submittedName>
</protein>
<evidence type="ECO:0000259" key="1">
    <source>
        <dbReference type="Pfam" id="PF00717"/>
    </source>
</evidence>
<dbReference type="AlphaFoldDB" id="A0A934J450"/>
<dbReference type="Proteomes" id="UP000640274">
    <property type="component" value="Unassembled WGS sequence"/>
</dbReference>
<dbReference type="InterPro" id="IPR015927">
    <property type="entry name" value="Peptidase_S24_S26A/B/C"/>
</dbReference>
<sequence length="239" mass="27669">MGYFDSLSKMVKESGLTLKEIADKCGDYGVNINPSYISKLQTTRQAPASDEVNIALAKVCKADVDNFRYEAFIEKSPEFLKDFIDKNLRIIRKMSEFYIDTNYENDIPSSISEKTKNFSDYEMVNFIYEEYLLLSHLETDYEAALETKETIKMFDDSMEPRIPKDTLLTVDDSEVNNGDIVFVILTDGSFLIRKYIEIQQKDFTNKIGLISENRWYSSSTIDKHEIKTLRKVKSMTLPI</sequence>
<organism evidence="2 3">
    <name type="scientific">Paenibacillus roseus</name>
    <dbReference type="NCBI Taxonomy" id="2798579"/>
    <lineage>
        <taxon>Bacteria</taxon>
        <taxon>Bacillati</taxon>
        <taxon>Bacillota</taxon>
        <taxon>Bacilli</taxon>
        <taxon>Bacillales</taxon>
        <taxon>Paenibacillaceae</taxon>
        <taxon>Paenibacillus</taxon>
    </lineage>
</organism>